<gene>
    <name evidence="1" type="ORF">QU605_06890</name>
</gene>
<evidence type="ECO:0000313" key="1">
    <source>
        <dbReference type="EMBL" id="MDM9631188.1"/>
    </source>
</evidence>
<keyword evidence="2" id="KW-1185">Reference proteome</keyword>
<dbReference type="Proteomes" id="UP001174839">
    <property type="component" value="Unassembled WGS sequence"/>
</dbReference>
<reference evidence="1" key="1">
    <citation type="submission" date="2023-06" db="EMBL/GenBank/DDBJ databases">
        <title>Robiginitalea aurantiacus sp. nov. and Algoriphagus sediminis sp. nov., isolated from coastal sediment.</title>
        <authorList>
            <person name="Zhou Z.Y."/>
            <person name="An J."/>
            <person name="Jia Y.W."/>
            <person name="Du Z.J."/>
        </authorList>
    </citation>
    <scope>NUCLEOTIDE SEQUENCE</scope>
    <source>
        <strain evidence="1">M39</strain>
    </source>
</reference>
<protein>
    <submittedName>
        <fullName evidence="1">DUF177 domain-containing protein</fullName>
    </submittedName>
</protein>
<name>A0ABT7WE39_9FLAO</name>
<dbReference type="Pfam" id="PF02620">
    <property type="entry name" value="YceD"/>
    <property type="match status" value="1"/>
</dbReference>
<proteinExistence type="predicted"/>
<dbReference type="EMBL" id="JAUDUY010000003">
    <property type="protein sequence ID" value="MDM9631188.1"/>
    <property type="molecule type" value="Genomic_DNA"/>
</dbReference>
<accession>A0ABT7WE39</accession>
<dbReference type="RefSeq" id="WP_289724552.1">
    <property type="nucleotide sequence ID" value="NZ_JAUDUY010000003.1"/>
</dbReference>
<comment type="caution">
    <text evidence="1">The sequence shown here is derived from an EMBL/GenBank/DDBJ whole genome shotgun (WGS) entry which is preliminary data.</text>
</comment>
<dbReference type="InterPro" id="IPR003772">
    <property type="entry name" value="YceD"/>
</dbReference>
<sequence length="182" mass="21035">MEKEMRHKEFEIPFSGLKLGKHQFDFQIEKAFFDSYQYDEFNDADIQVTAVLNKMSTMMELALSAKGTVNLACDLTSEPYDQPIESDLELVIKFGEAFNDEDDEILVLAEGSHQFNIAQYIYEMLVLSVPTKRVHPGIKDGTLDSEILKRLEELQPKEIKNEENEIDPRWDALKSLLIDKKK</sequence>
<organism evidence="1 2">
    <name type="scientific">Robiginitalea aurantiaca</name>
    <dbReference type="NCBI Taxonomy" id="3056915"/>
    <lineage>
        <taxon>Bacteria</taxon>
        <taxon>Pseudomonadati</taxon>
        <taxon>Bacteroidota</taxon>
        <taxon>Flavobacteriia</taxon>
        <taxon>Flavobacteriales</taxon>
        <taxon>Flavobacteriaceae</taxon>
        <taxon>Robiginitalea</taxon>
    </lineage>
</organism>
<evidence type="ECO:0000313" key="2">
    <source>
        <dbReference type="Proteomes" id="UP001174839"/>
    </source>
</evidence>